<dbReference type="SUPFAM" id="SSF160631">
    <property type="entry name" value="SMI1/KNR4-like"/>
    <property type="match status" value="1"/>
</dbReference>
<sequence>MGIKKLLDRIVNFYIDRGIYDMSALNSGLTLEEIHDKITSLGINFPQDLYELYNWRNGFNVYEPGFDLWPSVSFLPLEKAIKDYTSVTKNMYDNLFTVFLENDSDRYMVNLASGDDYGKIFYDCPPITLTEYPVSIFDSLEKALVTQLECLEKGIYIFDDGRFVATDEIVDVIKNHNPNSDFYKYE</sequence>
<reference evidence="2 3" key="1">
    <citation type="submission" date="2018-08" db="EMBL/GenBank/DDBJ databases">
        <title>Chitinophaga sp. K20C18050901, a novel bacterium isolated from forest soil.</title>
        <authorList>
            <person name="Wang C."/>
        </authorList>
    </citation>
    <scope>NUCLEOTIDE SEQUENCE [LARGE SCALE GENOMIC DNA]</scope>
    <source>
        <strain evidence="2 3">K20C18050901</strain>
    </source>
</reference>
<keyword evidence="3" id="KW-1185">Reference proteome</keyword>
<dbReference type="RefSeq" id="WP_116855775.1">
    <property type="nucleotide sequence ID" value="NZ_QTJV01000009.1"/>
</dbReference>
<dbReference type="OrthoDB" id="6989522at2"/>
<protein>
    <recommendedName>
        <fullName evidence="1">Knr4/Smi1-like domain-containing protein</fullName>
    </recommendedName>
</protein>
<feature type="domain" description="Knr4/Smi1-like" evidence="1">
    <location>
        <begin position="28"/>
        <end position="141"/>
    </location>
</feature>
<gene>
    <name evidence="2" type="ORF">DXN04_23170</name>
</gene>
<evidence type="ECO:0000259" key="1">
    <source>
        <dbReference type="Pfam" id="PF09346"/>
    </source>
</evidence>
<dbReference type="InterPro" id="IPR037883">
    <property type="entry name" value="Knr4/Smi1-like_sf"/>
</dbReference>
<accession>A0A3E1NXD9</accession>
<comment type="caution">
    <text evidence="2">The sequence shown here is derived from an EMBL/GenBank/DDBJ whole genome shotgun (WGS) entry which is preliminary data.</text>
</comment>
<name>A0A3E1NXD9_9BACT</name>
<dbReference type="Proteomes" id="UP000261174">
    <property type="component" value="Unassembled WGS sequence"/>
</dbReference>
<dbReference type="Pfam" id="PF09346">
    <property type="entry name" value="SMI1_KNR4"/>
    <property type="match status" value="1"/>
</dbReference>
<proteinExistence type="predicted"/>
<organism evidence="2 3">
    <name type="scientific">Chitinophaga silvisoli</name>
    <dbReference type="NCBI Taxonomy" id="2291814"/>
    <lineage>
        <taxon>Bacteria</taxon>
        <taxon>Pseudomonadati</taxon>
        <taxon>Bacteroidota</taxon>
        <taxon>Chitinophagia</taxon>
        <taxon>Chitinophagales</taxon>
        <taxon>Chitinophagaceae</taxon>
        <taxon>Chitinophaga</taxon>
    </lineage>
</organism>
<dbReference type="AlphaFoldDB" id="A0A3E1NXD9"/>
<dbReference type="Gene3D" id="3.40.1580.10">
    <property type="entry name" value="SMI1/KNR4-like"/>
    <property type="match status" value="1"/>
</dbReference>
<dbReference type="InterPro" id="IPR018958">
    <property type="entry name" value="Knr4/Smi1-like_dom"/>
</dbReference>
<evidence type="ECO:0000313" key="2">
    <source>
        <dbReference type="EMBL" id="RFM32582.1"/>
    </source>
</evidence>
<dbReference type="EMBL" id="QTJV01000009">
    <property type="protein sequence ID" value="RFM32582.1"/>
    <property type="molecule type" value="Genomic_DNA"/>
</dbReference>
<evidence type="ECO:0000313" key="3">
    <source>
        <dbReference type="Proteomes" id="UP000261174"/>
    </source>
</evidence>